<dbReference type="KEGG" id="vcn:VOLCADRAFT_88258"/>
<keyword evidence="6" id="KW-0326">Glycosidase</keyword>
<dbReference type="GO" id="GO:0052861">
    <property type="term" value="F:endo-1,3(4)-beta-glucanase activity"/>
    <property type="evidence" value="ECO:0007669"/>
    <property type="project" value="InterPro"/>
</dbReference>
<organism evidence="13">
    <name type="scientific">Volvox carteri f. nagariensis</name>
    <dbReference type="NCBI Taxonomy" id="3068"/>
    <lineage>
        <taxon>Eukaryota</taxon>
        <taxon>Viridiplantae</taxon>
        <taxon>Chlorophyta</taxon>
        <taxon>core chlorophytes</taxon>
        <taxon>Chlorophyceae</taxon>
        <taxon>CS clade</taxon>
        <taxon>Chlamydomonadales</taxon>
        <taxon>Volvocaceae</taxon>
        <taxon>Volvox</taxon>
    </lineage>
</organism>
<gene>
    <name evidence="12" type="ORF">VOLCADRAFT_88258</name>
</gene>
<dbReference type="InterPro" id="IPR040720">
    <property type="entry name" value="GH81_C"/>
</dbReference>
<dbReference type="EC" id="3.2.1.39" evidence="3"/>
<dbReference type="Pfam" id="PF03639">
    <property type="entry name" value="Glyco_hydro_81"/>
    <property type="match status" value="2"/>
</dbReference>
<dbReference type="InterPro" id="IPR040451">
    <property type="entry name" value="GH81_N"/>
</dbReference>
<evidence type="ECO:0000256" key="9">
    <source>
        <dbReference type="SAM" id="MobiDB-lite"/>
    </source>
</evidence>
<dbReference type="GO" id="GO:0000272">
    <property type="term" value="P:polysaccharide catabolic process"/>
    <property type="evidence" value="ECO:0007669"/>
    <property type="project" value="UniProtKB-KW"/>
</dbReference>
<protein>
    <recommendedName>
        <fullName evidence="3">glucan endo-1,3-beta-D-glucosidase</fullName>
        <ecNumber evidence="3">3.2.1.39</ecNumber>
    </recommendedName>
</protein>
<comment type="similarity">
    <text evidence="2">Belongs to the glycosyl hydrolase 81 family.</text>
</comment>
<evidence type="ECO:0000256" key="5">
    <source>
        <dbReference type="ARBA" id="ARBA00023277"/>
    </source>
</evidence>
<evidence type="ECO:0000256" key="3">
    <source>
        <dbReference type="ARBA" id="ARBA00012780"/>
    </source>
</evidence>
<dbReference type="InterPro" id="IPR005200">
    <property type="entry name" value="Endo-beta-glucanase"/>
</dbReference>
<feature type="region of interest" description="Disordered" evidence="9">
    <location>
        <begin position="801"/>
        <end position="954"/>
    </location>
</feature>
<dbReference type="eggNOG" id="KOG2254">
    <property type="taxonomic scope" value="Eukaryota"/>
</dbReference>
<keyword evidence="4" id="KW-0378">Hydrolase</keyword>
<evidence type="ECO:0000313" key="13">
    <source>
        <dbReference type="Proteomes" id="UP000001058"/>
    </source>
</evidence>
<keyword evidence="5" id="KW-0119">Carbohydrate metabolism</keyword>
<feature type="domain" description="Glycosyl hydrolase family 81 N-terminal" evidence="10">
    <location>
        <begin position="75"/>
        <end position="384"/>
    </location>
</feature>
<evidence type="ECO:0000259" key="11">
    <source>
        <dbReference type="Pfam" id="PF17652"/>
    </source>
</evidence>
<dbReference type="GO" id="GO:0042973">
    <property type="term" value="F:glucan endo-1,3-beta-D-glucosidase activity"/>
    <property type="evidence" value="ECO:0007669"/>
    <property type="project" value="UniProtKB-EC"/>
</dbReference>
<keyword evidence="13" id="KW-1185">Reference proteome</keyword>
<dbReference type="PROSITE" id="PS52008">
    <property type="entry name" value="GH81"/>
    <property type="match status" value="2"/>
</dbReference>
<feature type="domain" description="Glycosyl hydrolase family 81 C-terminal" evidence="11">
    <location>
        <begin position="405"/>
        <end position="646"/>
    </location>
</feature>
<accession>D8TNP9</accession>
<evidence type="ECO:0000256" key="1">
    <source>
        <dbReference type="ARBA" id="ARBA00000382"/>
    </source>
</evidence>
<evidence type="ECO:0000256" key="4">
    <source>
        <dbReference type="ARBA" id="ARBA00022801"/>
    </source>
</evidence>
<dbReference type="RefSeq" id="XP_002948043.1">
    <property type="nucleotide sequence ID" value="XM_002947997.1"/>
</dbReference>
<proteinExistence type="inferred from homology"/>
<dbReference type="GO" id="GO:0071555">
    <property type="term" value="P:cell wall organization"/>
    <property type="evidence" value="ECO:0007669"/>
    <property type="project" value="UniProtKB-KW"/>
</dbReference>
<evidence type="ECO:0000256" key="7">
    <source>
        <dbReference type="ARBA" id="ARBA00023316"/>
    </source>
</evidence>
<evidence type="ECO:0000256" key="6">
    <source>
        <dbReference type="ARBA" id="ARBA00023295"/>
    </source>
</evidence>
<feature type="compositionally biased region" description="Pro residues" evidence="9">
    <location>
        <begin position="808"/>
        <end position="954"/>
    </location>
</feature>
<evidence type="ECO:0000259" key="10">
    <source>
        <dbReference type="Pfam" id="PF03639"/>
    </source>
</evidence>
<dbReference type="OrthoDB" id="537425at2759"/>
<keyword evidence="7" id="KW-0961">Cell wall biogenesis/degradation</keyword>
<dbReference type="EMBL" id="GL378329">
    <property type="protein sequence ID" value="EFJ51031.1"/>
    <property type="molecule type" value="Genomic_DNA"/>
</dbReference>
<name>D8TNP9_VOLCA</name>
<feature type="domain" description="Glycosyl hydrolase family 81 C-terminal" evidence="11">
    <location>
        <begin position="1363"/>
        <end position="1655"/>
    </location>
</feature>
<dbReference type="Proteomes" id="UP000001058">
    <property type="component" value="Unassembled WGS sequence"/>
</dbReference>
<evidence type="ECO:0000256" key="2">
    <source>
        <dbReference type="ARBA" id="ARBA00010730"/>
    </source>
</evidence>
<dbReference type="PANTHER" id="PTHR31983:SF0">
    <property type="entry name" value="GLUCAN ENDO-1,3-BETA-D-GLUCOSIDASE 2"/>
    <property type="match status" value="1"/>
</dbReference>
<dbReference type="Gene3D" id="2.70.98.30">
    <property type="entry name" value="Golgi alpha-mannosidase II, domain 4"/>
    <property type="match status" value="2"/>
</dbReference>
<comment type="catalytic activity">
    <reaction evidence="1">
        <text>Hydrolysis of (1-&gt;3)-beta-D-glucosidic linkages in (1-&gt;3)-beta-D-glucans.</text>
        <dbReference type="EC" id="3.2.1.39"/>
    </reaction>
</comment>
<keyword evidence="8" id="KW-0624">Polysaccharide degradation</keyword>
<dbReference type="InParanoid" id="D8TNP9"/>
<feature type="domain" description="Glycosyl hydrolase family 81 N-terminal" evidence="10">
    <location>
        <begin position="1063"/>
        <end position="1300"/>
    </location>
</feature>
<dbReference type="STRING" id="3068.D8TNP9"/>
<dbReference type="PANTHER" id="PTHR31983">
    <property type="entry name" value="ENDO-1,3(4)-BETA-GLUCANASE 1"/>
    <property type="match status" value="1"/>
</dbReference>
<evidence type="ECO:0000256" key="8">
    <source>
        <dbReference type="ARBA" id="ARBA00023326"/>
    </source>
</evidence>
<evidence type="ECO:0000313" key="12">
    <source>
        <dbReference type="EMBL" id="EFJ51031.1"/>
    </source>
</evidence>
<dbReference type="PRINTS" id="PR01217">
    <property type="entry name" value="PRICHEXTENSN"/>
</dbReference>
<dbReference type="Pfam" id="PF17652">
    <property type="entry name" value="Glyco_hydro81C"/>
    <property type="match status" value="2"/>
</dbReference>
<reference evidence="12 13" key="1">
    <citation type="journal article" date="2010" name="Science">
        <title>Genomic analysis of organismal complexity in the multicellular green alga Volvox carteri.</title>
        <authorList>
            <person name="Prochnik S.E."/>
            <person name="Umen J."/>
            <person name="Nedelcu A.M."/>
            <person name="Hallmann A."/>
            <person name="Miller S.M."/>
            <person name="Nishii I."/>
            <person name="Ferris P."/>
            <person name="Kuo A."/>
            <person name="Mitros T."/>
            <person name="Fritz-Laylin L.K."/>
            <person name="Hellsten U."/>
            <person name="Chapman J."/>
            <person name="Simakov O."/>
            <person name="Rensing S.A."/>
            <person name="Terry A."/>
            <person name="Pangilinan J."/>
            <person name="Kapitonov V."/>
            <person name="Jurka J."/>
            <person name="Salamov A."/>
            <person name="Shapiro H."/>
            <person name="Schmutz J."/>
            <person name="Grimwood J."/>
            <person name="Lindquist E."/>
            <person name="Lucas S."/>
            <person name="Grigoriev I.V."/>
            <person name="Schmitt R."/>
            <person name="Kirk D."/>
            <person name="Rokhsar D.S."/>
        </authorList>
    </citation>
    <scope>NUCLEOTIDE SEQUENCE [LARGE SCALE GENOMIC DNA]</scope>
    <source>
        <strain evidence="13">f. Nagariensis / Eve</strain>
    </source>
</reference>
<sequence length="1680" mass="180273">MQVRSNAAIWERQTAQNVLVSVLAVLAFSSLATSLSFLPLNTTFSPNGAPPQTFKVNPAVENVSRMFPVGQPAPPTNAWWASWVQANGYDGDTTAIDMQPYLVKVTSSGLSMAAPHDMTWDPECSGSRCIKNEYKRYVIITTGSGLTVVEVESFDELSVTFRWRPASGAAVAMRATLLQGSPYVTVEFLSSAPVFRTSTDPWLGPAPSSITGDSYNKFKLPCGSGLTWLIYSTSAQALSITATLTDFSATGPVFSGRWRVAMLLPRFAIPYGWTRASLDGSSAAFEAQLDKYANVYATGGQVQLGVETGVAQPRAILQHLFNTSTMWGPAATGLLMYSMPHHRRYLESPQPPATSDTGQLTCKGIRGNLIAVEGSTWTLAYPMPDITWSAPGGIKDPAYVAPIIDQLLQTDINSNLYGAQVFKVSQALADMGRIAEIAAELVPYDSRLVNAAWALRQRIASHLAVWLAPSNPNSMGLVYDAKWGGIVSAYPIWINTVNPAAGRNEEDKNNVYWHHLAHYGPFIYAAAVVAKGDPVWAAANRDAVLALVRDVANPRSDRSDPYFPFARYMDWWAGHAWATGLANAQIDGAVWTWGKWQECSGTAVTAYYSIALFGAATGDPSLQRWGQVLAAIEAGSVRTYWQIPAAGSDAYPLGTFVAADAGGIDRLYNGYGNDGKRVPGKVYQARIAFMTEVGLVFPEPLVLYGLQWAPFLPGASDFLQQQGWMAEAYAAVANATLSPSNTVAWEAFRAMARGAAGDRAGAWDVAMNAVPNGPPYAVDATDSQGLRHSKTSILYWIATRESGSSPTNSPPPLSPSPLPPSPRPPPPPPPLPSPPPPPLPSPPPPPLPSPPPPPLPSPPPQLSPPPPFRPPPSPPPSPPPRPPASPPPTPPFRPPPPTPPFRPPPPTPASRPPSPPSRPPPPPPPRPPSPVPASPPPPVATSPRPPPSSPPSPPPVSTYIAYRALNPAVGIAAPPGLTNFTNTYHTYIWWSTWTHVSQYSLRMGEEPVAMHPWRLKALSDRMVVVPPGVQWGIAANAIVPAYDLYLGISVAEGLAGRSVADGNEMGVTFEWLRQGGVSGGGPGSMRATMLQGCPFLTIRYNSLTPLVEQFANAPLVEGLGTFTGRTFKLICISFCQVANNAGLRFKYYFSSSVTASINATSLRLSAPFTGVMRIAVLYSSRLPLMAATSAGDAERLYDANADIYPTGATASFGYQSATESGGPGERGILRMTFTTASMSGTNQGQLLMLAMPHHRTQLLYPSAQPVSAAGSVTMDDLRGPLTPVLGSDWYLGYNLSDIGWNAPSGISNATMLSGVIAALKADAASWQGRAPAADPYFGSSDLAALGRMAVIADELAAYSSTPLADASALRNAASSLRSLLTTHVNARITTNPAAEASLVYDTTWGGLITYRDATEHKSLYFGNSEYNDHHYHYGYLLYAAAALGKGNPSWLTSKRESLLALVRDYANPRRDDPCFPLARMMDWWGGHSWASGILAFGDSKNQESTSEAVNSYYAVSLLGRVLGDPDLTRWGQLLTAIEVSGAQHYWQIPSSSPVYPSPFRDNKVVGILWNGKVDYATWFGNNPAQIHGIQYIPFTPISEVLLRANWVAESYPVAVSQLVSQLSPAWLQFPAMARAVLNPDAAWSTITSQTTFYGAWAAHPKSVQLYWIASRKAPAATTQG</sequence>
<dbReference type="GeneID" id="9621003"/>